<organism evidence="2 3">
    <name type="scientific">Seminavis robusta</name>
    <dbReference type="NCBI Taxonomy" id="568900"/>
    <lineage>
        <taxon>Eukaryota</taxon>
        <taxon>Sar</taxon>
        <taxon>Stramenopiles</taxon>
        <taxon>Ochrophyta</taxon>
        <taxon>Bacillariophyta</taxon>
        <taxon>Bacillariophyceae</taxon>
        <taxon>Bacillariophycidae</taxon>
        <taxon>Naviculales</taxon>
        <taxon>Naviculaceae</taxon>
        <taxon>Seminavis</taxon>
    </lineage>
</organism>
<dbReference type="Proteomes" id="UP001153069">
    <property type="component" value="Unassembled WGS sequence"/>
</dbReference>
<accession>A0A9N8H1I8</accession>
<sequence>MVKYSKSREGRVFGFGVTHIPTKKSESSKRSVAAANAMKVELERPPAKKHHLPTVTTNQPTKMSPPSGSAGGRLCHFILLSFLLE</sequence>
<dbReference type="EMBL" id="CAICTM010000018">
    <property type="protein sequence ID" value="CAB9497321.1"/>
    <property type="molecule type" value="Genomic_DNA"/>
</dbReference>
<dbReference type="AlphaFoldDB" id="A0A9N8H1I8"/>
<feature type="region of interest" description="Disordered" evidence="1">
    <location>
        <begin position="24"/>
        <end position="69"/>
    </location>
</feature>
<reference evidence="2" key="1">
    <citation type="submission" date="2020-06" db="EMBL/GenBank/DDBJ databases">
        <authorList>
            <consortium name="Plant Systems Biology data submission"/>
        </authorList>
    </citation>
    <scope>NUCLEOTIDE SEQUENCE</scope>
    <source>
        <strain evidence="2">D6</strain>
    </source>
</reference>
<feature type="compositionally biased region" description="Polar residues" evidence="1">
    <location>
        <begin position="54"/>
        <end position="67"/>
    </location>
</feature>
<protein>
    <submittedName>
        <fullName evidence="2">Uncharacterized protein</fullName>
    </submittedName>
</protein>
<gene>
    <name evidence="2" type="ORF">SEMRO_18_G012720.1</name>
</gene>
<proteinExistence type="predicted"/>
<evidence type="ECO:0000256" key="1">
    <source>
        <dbReference type="SAM" id="MobiDB-lite"/>
    </source>
</evidence>
<evidence type="ECO:0000313" key="3">
    <source>
        <dbReference type="Proteomes" id="UP001153069"/>
    </source>
</evidence>
<keyword evidence="3" id="KW-1185">Reference proteome</keyword>
<comment type="caution">
    <text evidence="2">The sequence shown here is derived from an EMBL/GenBank/DDBJ whole genome shotgun (WGS) entry which is preliminary data.</text>
</comment>
<evidence type="ECO:0000313" key="2">
    <source>
        <dbReference type="EMBL" id="CAB9497321.1"/>
    </source>
</evidence>
<name>A0A9N8H1I8_9STRA</name>